<evidence type="ECO:0000256" key="3">
    <source>
        <dbReference type="HAMAP-Rule" id="MF_01384"/>
    </source>
</evidence>
<dbReference type="Proteomes" id="UP000189796">
    <property type="component" value="Chromosome I"/>
</dbReference>
<proteinExistence type="inferred from homology"/>
<dbReference type="Pfam" id="PF01774">
    <property type="entry name" value="UreD"/>
    <property type="match status" value="1"/>
</dbReference>
<comment type="similarity">
    <text evidence="1 3">Belongs to the UreD family.</text>
</comment>
<dbReference type="EMBL" id="LT670817">
    <property type="protein sequence ID" value="SHG49104.1"/>
    <property type="molecule type" value="Genomic_DNA"/>
</dbReference>
<dbReference type="InterPro" id="IPR002669">
    <property type="entry name" value="UreD"/>
</dbReference>
<comment type="function">
    <text evidence="3">Required for maturation of urease via the functional incorporation of the urease nickel metallocenter.</text>
</comment>
<organism evidence="5 6">
    <name type="scientific">Bradyrhizobium erythrophlei</name>
    <dbReference type="NCBI Taxonomy" id="1437360"/>
    <lineage>
        <taxon>Bacteria</taxon>
        <taxon>Pseudomonadati</taxon>
        <taxon>Pseudomonadota</taxon>
        <taxon>Alphaproteobacteria</taxon>
        <taxon>Hyphomicrobiales</taxon>
        <taxon>Nitrobacteraceae</taxon>
        <taxon>Bradyrhizobium</taxon>
    </lineage>
</organism>
<accession>A0A1M5K8E3</accession>
<gene>
    <name evidence="3" type="primary">ureD</name>
    <name evidence="5" type="ORF">SAMN05443248_1723</name>
</gene>
<evidence type="ECO:0000256" key="2">
    <source>
        <dbReference type="ARBA" id="ARBA00023186"/>
    </source>
</evidence>
<feature type="compositionally biased region" description="Basic and acidic residues" evidence="4">
    <location>
        <begin position="1"/>
        <end position="15"/>
    </location>
</feature>
<dbReference type="RefSeq" id="WP_079600857.1">
    <property type="nucleotide sequence ID" value="NZ_LT670817.1"/>
</dbReference>
<dbReference type="AlphaFoldDB" id="A0A1M5K8E3"/>
<reference evidence="5 6" key="1">
    <citation type="submission" date="2016-11" db="EMBL/GenBank/DDBJ databases">
        <authorList>
            <person name="Jaros S."/>
            <person name="Januszkiewicz K."/>
            <person name="Wedrychowicz H."/>
        </authorList>
    </citation>
    <scope>NUCLEOTIDE SEQUENCE [LARGE SCALE GENOMIC DNA]</scope>
    <source>
        <strain evidence="5 6">GAS138</strain>
    </source>
</reference>
<evidence type="ECO:0000313" key="5">
    <source>
        <dbReference type="EMBL" id="SHG49104.1"/>
    </source>
</evidence>
<evidence type="ECO:0000256" key="4">
    <source>
        <dbReference type="SAM" id="MobiDB-lite"/>
    </source>
</evidence>
<dbReference type="PANTHER" id="PTHR33643:SF1">
    <property type="entry name" value="UREASE ACCESSORY PROTEIN D"/>
    <property type="match status" value="1"/>
</dbReference>
<protein>
    <recommendedName>
        <fullName evidence="3">Urease accessory protein UreD</fullName>
    </recommendedName>
</protein>
<keyword evidence="3" id="KW-0963">Cytoplasm</keyword>
<evidence type="ECO:0000256" key="1">
    <source>
        <dbReference type="ARBA" id="ARBA00007177"/>
    </source>
</evidence>
<name>A0A1M5K8E3_9BRAD</name>
<sequence length="303" mass="32938">MFEATHQRNPGEDSGHPGAFGAHGGNVRDVDLERANGVGRIVLVGSERGTRIADVYQKFPIGLVFPRIGDDLVKEAVIINSSGGIAGGDRLEIEVVALDNASAVVTTQAAEKIYRALDRPALVATKLKAYGTARLAWLPQETIVFNQARIRRQTDIDLCSGAELIALEWLVFGRAARGEEVVSGHISDSWHIKRDGRLIWADSFRVSDEVFAQLPRKALLSNWKAVGTLIYFGPSLDARLRILREIAASLDCRCAATIVDAIIIVRVAAAASADLRRGLRSLLEQFSRELGAGPFGVPKMWSC</sequence>
<keyword evidence="2 3" id="KW-0143">Chaperone</keyword>
<evidence type="ECO:0000313" key="6">
    <source>
        <dbReference type="Proteomes" id="UP000189796"/>
    </source>
</evidence>
<comment type="subunit">
    <text evidence="3">UreD, UreF and UreG form a complex that acts as a GTP-hydrolysis-dependent molecular chaperone, activating the urease apoprotein by helping to assemble the nickel containing metallocenter of UreC. The UreE protein probably delivers the nickel.</text>
</comment>
<dbReference type="OrthoDB" id="9798842at2"/>
<comment type="subcellular location">
    <subcellularLocation>
        <location evidence="3">Cytoplasm</location>
    </subcellularLocation>
</comment>
<feature type="region of interest" description="Disordered" evidence="4">
    <location>
        <begin position="1"/>
        <end position="26"/>
    </location>
</feature>
<dbReference type="GO" id="GO:0005737">
    <property type="term" value="C:cytoplasm"/>
    <property type="evidence" value="ECO:0007669"/>
    <property type="project" value="UniProtKB-SubCell"/>
</dbReference>
<keyword evidence="3" id="KW-0996">Nickel insertion</keyword>
<dbReference type="HAMAP" id="MF_01384">
    <property type="entry name" value="UreD"/>
    <property type="match status" value="1"/>
</dbReference>
<dbReference type="GO" id="GO:0016151">
    <property type="term" value="F:nickel cation binding"/>
    <property type="evidence" value="ECO:0007669"/>
    <property type="project" value="UniProtKB-UniRule"/>
</dbReference>
<dbReference type="PANTHER" id="PTHR33643">
    <property type="entry name" value="UREASE ACCESSORY PROTEIN D"/>
    <property type="match status" value="1"/>
</dbReference>